<protein>
    <submittedName>
        <fullName evidence="1">XRE family transcriptional regulator</fullName>
    </submittedName>
</protein>
<dbReference type="AlphaFoldDB" id="A0A099V970"/>
<comment type="caution">
    <text evidence="1">The sequence shown here is derived from an EMBL/GenBank/DDBJ whole genome shotgun (WGS) entry which is preliminary data.</text>
</comment>
<organism evidence="1 2">
    <name type="scientific">Helicobacter trogontum</name>
    <dbReference type="NCBI Taxonomy" id="50960"/>
    <lineage>
        <taxon>Bacteria</taxon>
        <taxon>Pseudomonadati</taxon>
        <taxon>Campylobacterota</taxon>
        <taxon>Epsilonproteobacteria</taxon>
        <taxon>Campylobacterales</taxon>
        <taxon>Helicobacteraceae</taxon>
        <taxon>Helicobacter</taxon>
    </lineage>
</organism>
<reference evidence="1 2" key="1">
    <citation type="journal article" date="2014" name="Genome Announc.">
        <title>Draft genome sequences of eight enterohepatic helicobacter species isolated from both laboratory and wild rodents.</title>
        <authorList>
            <person name="Sheh A."/>
            <person name="Shen Z."/>
            <person name="Fox J.G."/>
        </authorList>
    </citation>
    <scope>NUCLEOTIDE SEQUENCE [LARGE SCALE GENOMIC DNA]</scope>
    <source>
        <strain evidence="1 2">ATCC 700114</strain>
    </source>
</reference>
<dbReference type="RefSeq" id="WP_034347677.1">
    <property type="nucleotide sequence ID" value="NZ_FZNG01000010.1"/>
</dbReference>
<evidence type="ECO:0000313" key="2">
    <source>
        <dbReference type="Proteomes" id="UP000029878"/>
    </source>
</evidence>
<evidence type="ECO:0000313" key="1">
    <source>
        <dbReference type="EMBL" id="TLD81290.1"/>
    </source>
</evidence>
<name>A0A099V970_9HELI</name>
<accession>A0A099V970</accession>
<proteinExistence type="predicted"/>
<dbReference type="EMBL" id="JRPL02000025">
    <property type="protein sequence ID" value="TLD81290.1"/>
    <property type="molecule type" value="Genomic_DNA"/>
</dbReference>
<gene>
    <name evidence="1" type="ORF">LS81_008605</name>
</gene>
<sequence>MQEKTDKKNENLIKKTCKELGLTYKELGEKIGYSESAIKSAIAKNEISEPMKKSLQMQIEIQQLRDKLQEFESFKTFIKNMIN</sequence>
<dbReference type="Proteomes" id="UP000029878">
    <property type="component" value="Unassembled WGS sequence"/>
</dbReference>
<dbReference type="OrthoDB" id="5325594at2"/>